<comment type="caution">
    <text evidence="3">The sequence shown here is derived from an EMBL/GenBank/DDBJ whole genome shotgun (WGS) entry which is preliminary data.</text>
</comment>
<feature type="domain" description="Lipid/polyisoprenoid-binding YceI-like" evidence="2">
    <location>
        <begin position="33"/>
        <end position="203"/>
    </location>
</feature>
<proteinExistence type="predicted"/>
<feature type="chain" id="PRO_5037085655" evidence="1">
    <location>
        <begin position="21"/>
        <end position="208"/>
    </location>
</feature>
<dbReference type="PANTHER" id="PTHR34406">
    <property type="entry name" value="PROTEIN YCEI"/>
    <property type="match status" value="1"/>
</dbReference>
<gene>
    <name evidence="3" type="ORF">KUV50_14505</name>
</gene>
<organism evidence="3 4">
    <name type="scientific">Membranihabitans marinus</name>
    <dbReference type="NCBI Taxonomy" id="1227546"/>
    <lineage>
        <taxon>Bacteria</taxon>
        <taxon>Pseudomonadati</taxon>
        <taxon>Bacteroidota</taxon>
        <taxon>Saprospiria</taxon>
        <taxon>Saprospirales</taxon>
        <taxon>Saprospiraceae</taxon>
        <taxon>Membranihabitans</taxon>
    </lineage>
</organism>
<reference evidence="3" key="1">
    <citation type="submission" date="2021-06" db="EMBL/GenBank/DDBJ databases">
        <title>44 bacteria genomes isolated from Dapeng, Shenzhen.</title>
        <authorList>
            <person name="Zheng W."/>
            <person name="Yu S."/>
            <person name="Huang Y."/>
        </authorList>
    </citation>
    <scope>NUCLEOTIDE SEQUENCE</scope>
    <source>
        <strain evidence="3">DP5N28-2</strain>
    </source>
</reference>
<dbReference type="EMBL" id="JAHVHU010000013">
    <property type="protein sequence ID" value="MBY5959359.1"/>
    <property type="molecule type" value="Genomic_DNA"/>
</dbReference>
<keyword evidence="1" id="KW-0732">Signal</keyword>
<name>A0A953HQG0_9BACT</name>
<evidence type="ECO:0000256" key="1">
    <source>
        <dbReference type="SAM" id="SignalP"/>
    </source>
</evidence>
<dbReference type="InterPro" id="IPR036761">
    <property type="entry name" value="TTHA0802/YceI-like_sf"/>
</dbReference>
<dbReference type="SUPFAM" id="SSF101874">
    <property type="entry name" value="YceI-like"/>
    <property type="match status" value="1"/>
</dbReference>
<dbReference type="InterPro" id="IPR007372">
    <property type="entry name" value="Lipid/polyisoprenoid-bd_YceI"/>
</dbReference>
<feature type="signal peptide" evidence="1">
    <location>
        <begin position="1"/>
        <end position="20"/>
    </location>
</feature>
<protein>
    <submittedName>
        <fullName evidence="3">YceI family protein</fullName>
    </submittedName>
</protein>
<evidence type="ECO:0000313" key="3">
    <source>
        <dbReference type="EMBL" id="MBY5959359.1"/>
    </source>
</evidence>
<dbReference type="SMART" id="SM00867">
    <property type="entry name" value="YceI"/>
    <property type="match status" value="1"/>
</dbReference>
<evidence type="ECO:0000259" key="2">
    <source>
        <dbReference type="SMART" id="SM00867"/>
    </source>
</evidence>
<dbReference type="AlphaFoldDB" id="A0A953HQG0"/>
<dbReference type="Proteomes" id="UP000753961">
    <property type="component" value="Unassembled WGS sequence"/>
</dbReference>
<accession>A0A953HQG0</accession>
<sequence length="208" mass="23131">MLKIAALFIALSGMFFNSQPDPVQPTNFDEATKVIIDPTKSTLRWDGYKVTGQHHGSVAIESGELIFDGGQLKSGRFVMDMPSIEVHDLEGEYRTKLENHLKSDDFFGVASHPKATFEIDKAIPYGTTGLYKVEGQLTIKKITKPIKFEAQVDHKNGVMTATADIQIDRSEYNVRYGSGSFFDNLGDKTIYDEFDIKVKLVGNAETAN</sequence>
<dbReference type="RefSeq" id="WP_222580892.1">
    <property type="nucleotide sequence ID" value="NZ_JAHVHU010000013.1"/>
</dbReference>
<evidence type="ECO:0000313" key="4">
    <source>
        <dbReference type="Proteomes" id="UP000753961"/>
    </source>
</evidence>
<dbReference type="Pfam" id="PF04264">
    <property type="entry name" value="YceI"/>
    <property type="match status" value="1"/>
</dbReference>
<dbReference type="Gene3D" id="2.40.128.110">
    <property type="entry name" value="Lipid/polyisoprenoid-binding, YceI-like"/>
    <property type="match status" value="1"/>
</dbReference>
<keyword evidence="4" id="KW-1185">Reference proteome</keyword>
<dbReference type="PANTHER" id="PTHR34406:SF1">
    <property type="entry name" value="PROTEIN YCEI"/>
    <property type="match status" value="1"/>
</dbReference>